<dbReference type="EMBL" id="CM041532">
    <property type="protein sequence ID" value="KAI3375462.1"/>
    <property type="molecule type" value="Genomic_DNA"/>
</dbReference>
<proteinExistence type="predicted"/>
<evidence type="ECO:0000313" key="1">
    <source>
        <dbReference type="EMBL" id="KAI3375462.1"/>
    </source>
</evidence>
<gene>
    <name evidence="1" type="ORF">L3Q82_003792</name>
</gene>
<dbReference type="Proteomes" id="UP000831701">
    <property type="component" value="Chromosome 2"/>
</dbReference>
<organism evidence="1 2">
    <name type="scientific">Scortum barcoo</name>
    <name type="common">barcoo grunter</name>
    <dbReference type="NCBI Taxonomy" id="214431"/>
    <lineage>
        <taxon>Eukaryota</taxon>
        <taxon>Metazoa</taxon>
        <taxon>Chordata</taxon>
        <taxon>Craniata</taxon>
        <taxon>Vertebrata</taxon>
        <taxon>Euteleostomi</taxon>
        <taxon>Actinopterygii</taxon>
        <taxon>Neopterygii</taxon>
        <taxon>Teleostei</taxon>
        <taxon>Neoteleostei</taxon>
        <taxon>Acanthomorphata</taxon>
        <taxon>Eupercaria</taxon>
        <taxon>Centrarchiformes</taxon>
        <taxon>Terapontoidei</taxon>
        <taxon>Terapontidae</taxon>
        <taxon>Scortum</taxon>
    </lineage>
</organism>
<sequence>MLFYPQRPSRFSQISKLRLDSTVKPLLKACDAAYRLGDKLAYSIARKELKKGIKLAKAAVPVTGETPVEYWLRLNKAVDIAEEGLKRLGRQMENPCQEATMMFVKYCPDPALAAVLKFKAPDKWTTSEIQERIDHYQIERKEQVQGMLDSGSMACTLSEQAEQKMLGENALSEPIPLTQEIVLVGCGGTLSKPKCMYEVEMKLYGESCMVPVLVVPGQRDELIVGTNVIRYLMYQLKITSDYWRLVSSGNLLPECEQFLDLMANTSLVEGRGAPGEDRDGEAPAVNHPTDKTRTSCLGYKLPKNAPMSLGSTVIVEPTSSKSMPRNIMVGRIITPLWGDGWVPMKVTNLLDKPITLKRNSKLADVSPCLAVEDFEIFQGTSQPEKDKQEKKYDNAEPAELKQRLQRVGLADIDIEKCHADQVGKEKLVELLEQYNDIFSKHALDCGEAKDFVHRIRLTDEKPFRLPYRRVPPVHYQKLRQVLSEMEEQEIIRKSVSEYASPLVLVWKKDGSLRLCTDFRWLNARTLKDTHPLPHQSDCLAALGGNTYFSTMDLTSGFYNIPMAEEDKKYTAFTTPMGLYEYNRMPQGLCNSPASFMRMMLSIFGDLNFSHLLCYLDDLLVFAATQEEALKRLEVVFQRLRLHNLKLSPKKCHLMRSSVRFLGHVIDGNGVAVDPAKVEVITKMSKTDLMEEDGCTPSAKRIKSFLRNGVLLSTLHR</sequence>
<name>A0ACB8X570_9TELE</name>
<comment type="caution">
    <text evidence="1">The sequence shown here is derived from an EMBL/GenBank/DDBJ whole genome shotgun (WGS) entry which is preliminary data.</text>
</comment>
<keyword evidence="2" id="KW-1185">Reference proteome</keyword>
<evidence type="ECO:0000313" key="2">
    <source>
        <dbReference type="Proteomes" id="UP000831701"/>
    </source>
</evidence>
<protein>
    <submittedName>
        <fullName evidence="1">Uncharacterized protein</fullName>
    </submittedName>
</protein>
<accession>A0ACB8X570</accession>
<reference evidence="1" key="1">
    <citation type="submission" date="2022-04" db="EMBL/GenBank/DDBJ databases">
        <title>Jade perch genome.</title>
        <authorList>
            <person name="Chao B."/>
        </authorList>
    </citation>
    <scope>NUCLEOTIDE SEQUENCE</scope>
    <source>
        <strain evidence="1">CB-2022</strain>
    </source>
</reference>